<dbReference type="CDD" id="cd06915">
    <property type="entry name" value="NTP_transferase_WcbM_like"/>
    <property type="match status" value="1"/>
</dbReference>
<dbReference type="Gene3D" id="3.90.550.10">
    <property type="entry name" value="Spore Coat Polysaccharide Biosynthesis Protein SpsA, Chain A"/>
    <property type="match status" value="1"/>
</dbReference>
<evidence type="ECO:0000259" key="1">
    <source>
        <dbReference type="Pfam" id="PF00483"/>
    </source>
</evidence>
<name>A0A5E7VZ23_PSEFL</name>
<organism evidence="2 3">
    <name type="scientific">Pseudomonas fluorescens</name>
    <dbReference type="NCBI Taxonomy" id="294"/>
    <lineage>
        <taxon>Bacteria</taxon>
        <taxon>Pseudomonadati</taxon>
        <taxon>Pseudomonadota</taxon>
        <taxon>Gammaproteobacteria</taxon>
        <taxon>Pseudomonadales</taxon>
        <taxon>Pseudomonadaceae</taxon>
        <taxon>Pseudomonas</taxon>
    </lineage>
</organism>
<gene>
    <name evidence="2" type="primary">hddC</name>
    <name evidence="2" type="ORF">PS943_00696</name>
</gene>
<dbReference type="InterPro" id="IPR005835">
    <property type="entry name" value="NTP_transferase_dom"/>
</dbReference>
<dbReference type="Pfam" id="PF00483">
    <property type="entry name" value="NTP_transferase"/>
    <property type="match status" value="1"/>
</dbReference>
<protein>
    <submittedName>
        <fullName evidence="2">D-glycero-alpha-D-manno-heptose 1-phosphate guanylyltransferase</fullName>
        <ecNumber evidence="2">2.7.7.71</ecNumber>
    </submittedName>
</protein>
<dbReference type="AlphaFoldDB" id="A0A5E7VZ23"/>
<dbReference type="Proteomes" id="UP000325645">
    <property type="component" value="Unassembled WGS sequence"/>
</dbReference>
<proteinExistence type="predicted"/>
<reference evidence="2 3" key="1">
    <citation type="submission" date="2019-09" db="EMBL/GenBank/DDBJ databases">
        <authorList>
            <person name="Chandra G."/>
            <person name="Truman W A."/>
        </authorList>
    </citation>
    <scope>NUCLEOTIDE SEQUENCE [LARGE SCALE GENOMIC DNA]</scope>
    <source>
        <strain evidence="2">PS943</strain>
    </source>
</reference>
<keyword evidence="2" id="KW-0548">Nucleotidyltransferase</keyword>
<evidence type="ECO:0000313" key="3">
    <source>
        <dbReference type="Proteomes" id="UP000325645"/>
    </source>
</evidence>
<dbReference type="PANTHER" id="PTHR22572">
    <property type="entry name" value="SUGAR-1-PHOSPHATE GUANYL TRANSFERASE"/>
    <property type="match status" value="1"/>
</dbReference>
<evidence type="ECO:0000313" key="2">
    <source>
        <dbReference type="EMBL" id="VVQ28078.1"/>
    </source>
</evidence>
<dbReference type="InterPro" id="IPR050486">
    <property type="entry name" value="Mannose-1P_guanyltransferase"/>
</dbReference>
<keyword evidence="2" id="KW-0808">Transferase</keyword>
<feature type="domain" description="Nucleotidyl transferase" evidence="1">
    <location>
        <begin position="3"/>
        <end position="177"/>
    </location>
</feature>
<dbReference type="EC" id="2.7.7.71" evidence="2"/>
<accession>A0A5E7VZ23</accession>
<dbReference type="SUPFAM" id="SSF53448">
    <property type="entry name" value="Nucleotide-diphospho-sugar transferases"/>
    <property type="match status" value="1"/>
</dbReference>
<dbReference type="InterPro" id="IPR029044">
    <property type="entry name" value="Nucleotide-diphossugar_trans"/>
</dbReference>
<dbReference type="GO" id="GO:0016779">
    <property type="term" value="F:nucleotidyltransferase activity"/>
    <property type="evidence" value="ECO:0007669"/>
    <property type="project" value="UniProtKB-KW"/>
</dbReference>
<dbReference type="EMBL" id="CABVJH010000001">
    <property type="protein sequence ID" value="VVQ28078.1"/>
    <property type="molecule type" value="Genomic_DNA"/>
</dbReference>
<dbReference type="RefSeq" id="WP_150655203.1">
    <property type="nucleotide sequence ID" value="NZ_CABVJH010000001.1"/>
</dbReference>
<sequence length="229" mass="25407">MEAIVLAGGFGTRLRQLVPDLPKPMAPIAGRPFLEILLSALARKGFKRVTLSTGYMAEKISNHFGEQYAGMELSYVVEEEPLGTGGAVRLALAQCHEDHVYVFNGDTYLDLEVDPVERLWQLHRRPIIVGREVLDTARYGRLLTDEGKVSGFTEKGVSGAGLINAGCYVFCRHQLDSFEPYFAFSLEADYLATEVKHTFFDVFVTEGQFIDIGIPQDFQLAQTLLASVP</sequence>